<dbReference type="PROSITE" id="PS51374">
    <property type="entry name" value="NDPK_LIKE"/>
    <property type="match status" value="1"/>
</dbReference>
<evidence type="ECO:0000256" key="1">
    <source>
        <dbReference type="PROSITE-ProRule" id="PRU00706"/>
    </source>
</evidence>
<dbReference type="SUPFAM" id="SSF54919">
    <property type="entry name" value="Nucleoside diphosphate kinase, NDK"/>
    <property type="match status" value="1"/>
</dbReference>
<feature type="domain" description="Nucleoside diphosphate kinase-like" evidence="2">
    <location>
        <begin position="1"/>
        <end position="52"/>
    </location>
</feature>
<dbReference type="EMBL" id="DSXI01000618">
    <property type="protein sequence ID" value="HGS06125.1"/>
    <property type="molecule type" value="Genomic_DNA"/>
</dbReference>
<evidence type="ECO:0000313" key="3">
    <source>
        <dbReference type="EMBL" id="HGS06125.1"/>
    </source>
</evidence>
<dbReference type="InterPro" id="IPR036850">
    <property type="entry name" value="NDK-like_dom_sf"/>
</dbReference>
<evidence type="ECO:0000259" key="2">
    <source>
        <dbReference type="Pfam" id="PF00334"/>
    </source>
</evidence>
<accession>A0A7V4GA32</accession>
<protein>
    <recommendedName>
        <fullName evidence="2">Nucleoside diphosphate kinase-like domain-containing protein</fullName>
    </recommendedName>
</protein>
<dbReference type="Pfam" id="PF00334">
    <property type="entry name" value="NDK"/>
    <property type="match status" value="1"/>
</dbReference>
<name>A0A7V4GA32_9BACT</name>
<comment type="similarity">
    <text evidence="1">Belongs to the NDK family.</text>
</comment>
<dbReference type="InterPro" id="IPR034907">
    <property type="entry name" value="NDK-like_dom"/>
</dbReference>
<dbReference type="AlphaFoldDB" id="A0A7V4GA32"/>
<sequence>MGAILARAESAGLRLVAGKLIRLSREDAGRFYVVHQERPFYGDLCDFMSSGSA</sequence>
<comment type="caution">
    <text evidence="1">Lacks conserved residue(s) required for the propagation of feature annotation.</text>
</comment>
<proteinExistence type="inferred from homology"/>
<dbReference type="Gene3D" id="3.30.70.141">
    <property type="entry name" value="Nucleoside diphosphate kinase-like domain"/>
    <property type="match status" value="1"/>
</dbReference>
<reference evidence="3" key="1">
    <citation type="journal article" date="2020" name="mSystems">
        <title>Genome- and Community-Level Interaction Insights into Carbon Utilization and Element Cycling Functions of Hydrothermarchaeota in Hydrothermal Sediment.</title>
        <authorList>
            <person name="Zhou Z."/>
            <person name="Liu Y."/>
            <person name="Xu W."/>
            <person name="Pan J."/>
            <person name="Luo Z.H."/>
            <person name="Li M."/>
        </authorList>
    </citation>
    <scope>NUCLEOTIDE SEQUENCE [LARGE SCALE GENOMIC DNA]</scope>
    <source>
        <strain evidence="3">SpSt-548</strain>
    </source>
</reference>
<organism evidence="3">
    <name type="scientific">Desulfobacca acetoxidans</name>
    <dbReference type="NCBI Taxonomy" id="60893"/>
    <lineage>
        <taxon>Bacteria</taxon>
        <taxon>Pseudomonadati</taxon>
        <taxon>Thermodesulfobacteriota</taxon>
        <taxon>Desulfobaccia</taxon>
        <taxon>Desulfobaccales</taxon>
        <taxon>Desulfobaccaceae</taxon>
        <taxon>Desulfobacca</taxon>
    </lineage>
</organism>
<comment type="caution">
    <text evidence="3">The sequence shown here is derived from an EMBL/GenBank/DDBJ whole genome shotgun (WGS) entry which is preliminary data.</text>
</comment>
<gene>
    <name evidence="3" type="ORF">ENT08_10425</name>
</gene>